<accession>A0A8H3IT23</accession>
<dbReference type="Proteomes" id="UP000664521">
    <property type="component" value="Unassembled WGS sequence"/>
</dbReference>
<dbReference type="EMBL" id="CAJPDS010000057">
    <property type="protein sequence ID" value="CAF9930803.1"/>
    <property type="molecule type" value="Genomic_DNA"/>
</dbReference>
<keyword evidence="2" id="KW-1185">Reference proteome</keyword>
<protein>
    <submittedName>
        <fullName evidence="1">Uncharacterized protein</fullName>
    </submittedName>
</protein>
<evidence type="ECO:0000313" key="2">
    <source>
        <dbReference type="Proteomes" id="UP000664521"/>
    </source>
</evidence>
<evidence type="ECO:0000313" key="1">
    <source>
        <dbReference type="EMBL" id="CAF9930803.1"/>
    </source>
</evidence>
<comment type="caution">
    <text evidence="1">The sequence shown here is derived from an EMBL/GenBank/DDBJ whole genome shotgun (WGS) entry which is preliminary data.</text>
</comment>
<sequence length="172" mass="19238">MTTQEMLGRDEMKLAKLAASLDHVKINLGIQAENTRKLSVRDHTLRSASLHLDIVLRGPSGLLEEMKVKVQSLDGQDEDSRAAYTAVGARILQHYVNAEANSAQIQQVTQRQHANKERVVALKNKRVRLINAVNKIAAEWMEKAEESSDSSIQDARKTIEEVSKNILAENKE</sequence>
<dbReference type="AlphaFoldDB" id="A0A8H3IT23"/>
<organism evidence="1 2">
    <name type="scientific">Heterodermia speciosa</name>
    <dbReference type="NCBI Taxonomy" id="116794"/>
    <lineage>
        <taxon>Eukaryota</taxon>
        <taxon>Fungi</taxon>
        <taxon>Dikarya</taxon>
        <taxon>Ascomycota</taxon>
        <taxon>Pezizomycotina</taxon>
        <taxon>Lecanoromycetes</taxon>
        <taxon>OSLEUM clade</taxon>
        <taxon>Lecanoromycetidae</taxon>
        <taxon>Caliciales</taxon>
        <taxon>Physciaceae</taxon>
        <taxon>Heterodermia</taxon>
    </lineage>
</organism>
<reference evidence="1" key="1">
    <citation type="submission" date="2021-03" db="EMBL/GenBank/DDBJ databases">
        <authorList>
            <person name="Tagirdzhanova G."/>
        </authorList>
    </citation>
    <scope>NUCLEOTIDE SEQUENCE</scope>
</reference>
<name>A0A8H3IT23_9LECA</name>
<proteinExistence type="predicted"/>
<gene>
    <name evidence="1" type="ORF">HETSPECPRED_007712</name>
</gene>